<keyword evidence="1" id="KW-0812">Transmembrane</keyword>
<dbReference type="Gene3D" id="1.10.1760.20">
    <property type="match status" value="1"/>
</dbReference>
<dbReference type="RefSeq" id="WP_377345270.1">
    <property type="nucleotide sequence ID" value="NZ_JBHLTP010000003.1"/>
</dbReference>
<feature type="transmembrane region" description="Helical" evidence="1">
    <location>
        <begin position="78"/>
        <end position="101"/>
    </location>
</feature>
<evidence type="ECO:0000313" key="3">
    <source>
        <dbReference type="Proteomes" id="UP001589836"/>
    </source>
</evidence>
<reference evidence="2 3" key="1">
    <citation type="submission" date="2024-09" db="EMBL/GenBank/DDBJ databases">
        <authorList>
            <person name="Sun Q."/>
            <person name="Mori K."/>
        </authorList>
    </citation>
    <scope>NUCLEOTIDE SEQUENCE [LARGE SCALE GENOMIC DNA]</scope>
    <source>
        <strain evidence="2 3">NCAIM B.02529</strain>
    </source>
</reference>
<keyword evidence="3" id="KW-1185">Reference proteome</keyword>
<gene>
    <name evidence="2" type="ORF">ACFFGV_03945</name>
</gene>
<keyword evidence="1" id="KW-1133">Transmembrane helix</keyword>
<dbReference type="Proteomes" id="UP001589836">
    <property type="component" value="Unassembled WGS sequence"/>
</dbReference>
<protein>
    <submittedName>
        <fullName evidence="2">ECF transporter S component</fullName>
    </submittedName>
</protein>
<proteinExistence type="predicted"/>
<dbReference type="Pfam" id="PF12822">
    <property type="entry name" value="ECF_trnsprt"/>
    <property type="match status" value="1"/>
</dbReference>
<dbReference type="EMBL" id="JBHLTP010000003">
    <property type="protein sequence ID" value="MFC0522741.1"/>
    <property type="molecule type" value="Genomic_DNA"/>
</dbReference>
<dbReference type="InterPro" id="IPR024529">
    <property type="entry name" value="ECF_trnsprt_substrate-spec"/>
</dbReference>
<evidence type="ECO:0000256" key="1">
    <source>
        <dbReference type="SAM" id="Phobius"/>
    </source>
</evidence>
<comment type="caution">
    <text evidence="2">The sequence shown here is derived from an EMBL/GenBank/DDBJ whole genome shotgun (WGS) entry which is preliminary data.</text>
</comment>
<sequence>MRRFVMLALWIALAAMGGILKVPVGFGSIALDSAPAILASLFLGPMAGGLVAGAGHFLSALTGGFPLGPFHLIIGQTFYITIAPSLLIGALCNIGVTILVLPKLQANFSAIYKMEG</sequence>
<keyword evidence="1" id="KW-0472">Membrane</keyword>
<name>A0ABV6LK16_9BACI</name>
<accession>A0ABV6LK16</accession>
<evidence type="ECO:0000313" key="2">
    <source>
        <dbReference type="EMBL" id="MFC0522741.1"/>
    </source>
</evidence>
<organism evidence="2 3">
    <name type="scientific">Pontibacillus salicampi</name>
    <dbReference type="NCBI Taxonomy" id="1449801"/>
    <lineage>
        <taxon>Bacteria</taxon>
        <taxon>Bacillati</taxon>
        <taxon>Bacillota</taxon>
        <taxon>Bacilli</taxon>
        <taxon>Bacillales</taxon>
        <taxon>Bacillaceae</taxon>
        <taxon>Pontibacillus</taxon>
    </lineage>
</organism>